<feature type="compositionally biased region" description="Polar residues" evidence="3">
    <location>
        <begin position="623"/>
        <end position="633"/>
    </location>
</feature>
<dbReference type="InterPro" id="IPR035979">
    <property type="entry name" value="RBD_domain_sf"/>
</dbReference>
<dbReference type="PROSITE" id="PS51391">
    <property type="entry name" value="CID"/>
    <property type="match status" value="1"/>
</dbReference>
<evidence type="ECO:0000259" key="6">
    <source>
        <dbReference type="PROSITE" id="PS51391"/>
    </source>
</evidence>
<dbReference type="RefSeq" id="XP_069205994.1">
    <property type="nucleotide sequence ID" value="XM_069356153.1"/>
</dbReference>
<evidence type="ECO:0008006" key="9">
    <source>
        <dbReference type="Google" id="ProtNLM"/>
    </source>
</evidence>
<gene>
    <name evidence="7" type="ORF">Q8F55_007733</name>
</gene>
<dbReference type="InterPro" id="IPR000061">
    <property type="entry name" value="Surp"/>
</dbReference>
<evidence type="ECO:0000313" key="8">
    <source>
        <dbReference type="Proteomes" id="UP001565368"/>
    </source>
</evidence>
<comment type="caution">
    <text evidence="7">The sequence shown here is derived from an EMBL/GenBank/DDBJ whole genome shotgun (WGS) entry which is preliminary data.</text>
</comment>
<name>A0ABR3PUB9_9TREE</name>
<dbReference type="Pfam" id="PF00076">
    <property type="entry name" value="RRM_1"/>
    <property type="match status" value="1"/>
</dbReference>
<evidence type="ECO:0000259" key="5">
    <source>
        <dbReference type="PROSITE" id="PS50128"/>
    </source>
</evidence>
<dbReference type="InterPro" id="IPR008942">
    <property type="entry name" value="ENTH_VHS"/>
</dbReference>
<feature type="compositionally biased region" description="Basic and acidic residues" evidence="3">
    <location>
        <begin position="1"/>
        <end position="13"/>
    </location>
</feature>
<dbReference type="Pfam" id="PF01805">
    <property type="entry name" value="Surp"/>
    <property type="match status" value="1"/>
</dbReference>
<dbReference type="InterPro" id="IPR006569">
    <property type="entry name" value="CID_dom"/>
</dbReference>
<dbReference type="SUPFAM" id="SSF54928">
    <property type="entry name" value="RNA-binding domain, RBD"/>
    <property type="match status" value="1"/>
</dbReference>
<evidence type="ECO:0000256" key="1">
    <source>
        <dbReference type="ARBA" id="ARBA00022884"/>
    </source>
</evidence>
<dbReference type="EMBL" id="JBBXJM010000006">
    <property type="protein sequence ID" value="KAL1406050.1"/>
    <property type="molecule type" value="Genomic_DNA"/>
</dbReference>
<keyword evidence="1 2" id="KW-0694">RNA-binding</keyword>
<keyword evidence="8" id="KW-1185">Reference proteome</keyword>
<dbReference type="InterPro" id="IPR012677">
    <property type="entry name" value="Nucleotide-bd_a/b_plait_sf"/>
</dbReference>
<dbReference type="PANTHER" id="PTHR23140:SF0">
    <property type="entry name" value="U2 SNRNP-ASSOCIATED SURP MOTIF-CONTAINING PROTEIN"/>
    <property type="match status" value="1"/>
</dbReference>
<dbReference type="SUPFAM" id="SSF109905">
    <property type="entry name" value="Surp module (SWAP domain)"/>
    <property type="match status" value="1"/>
</dbReference>
<feature type="domain" description="CID" evidence="6">
    <location>
        <begin position="429"/>
        <end position="577"/>
    </location>
</feature>
<evidence type="ECO:0000259" key="4">
    <source>
        <dbReference type="PROSITE" id="PS50102"/>
    </source>
</evidence>
<protein>
    <recommendedName>
        <fullName evidence="9">RRM domain-containing protein</fullName>
    </recommendedName>
</protein>
<organism evidence="7 8">
    <name type="scientific">Vanrija albida</name>
    <dbReference type="NCBI Taxonomy" id="181172"/>
    <lineage>
        <taxon>Eukaryota</taxon>
        <taxon>Fungi</taxon>
        <taxon>Dikarya</taxon>
        <taxon>Basidiomycota</taxon>
        <taxon>Agaricomycotina</taxon>
        <taxon>Tremellomycetes</taxon>
        <taxon>Trichosporonales</taxon>
        <taxon>Trichosporonaceae</taxon>
        <taxon>Vanrija</taxon>
    </lineage>
</organism>
<dbReference type="Gene3D" id="1.10.10.790">
    <property type="entry name" value="Surp module"/>
    <property type="match status" value="1"/>
</dbReference>
<dbReference type="InterPro" id="IPR000504">
    <property type="entry name" value="RRM_dom"/>
</dbReference>
<feature type="compositionally biased region" description="Basic and acidic residues" evidence="3">
    <location>
        <begin position="47"/>
        <end position="70"/>
    </location>
</feature>
<dbReference type="PROSITE" id="PS50102">
    <property type="entry name" value="RRM"/>
    <property type="match status" value="1"/>
</dbReference>
<evidence type="ECO:0000256" key="2">
    <source>
        <dbReference type="PROSITE-ProRule" id="PRU00176"/>
    </source>
</evidence>
<feature type="region of interest" description="Disordered" evidence="3">
    <location>
        <begin position="583"/>
        <end position="689"/>
    </location>
</feature>
<sequence length="689" mass="76358">MSKRLDLSQFRDDSSDDESDLSISKGPKLDTLKSKTFSYGVTKKTKKDLEREAEEKKRREEEEATKRALEEFSQVFEGKANEGPSFGGRHRAHGRSFVRAGEAPSSGPPLHHETASKFRPSAFSEEAPTPSAPPKPRGKRAMDSFLDEIKRNQEARDATLGKSGNRDGSSVSALAAHGGTAYGGLSDSDSSTNLFIVNLPTTLSEDSLGRLFAAIGPVGTVKIMWPRGEDLRGHPATRRVKPGLTGFVCYMGRSDAERAVREFDGYEWNGSVLRVSWSKPVPIPRKALYDESYRSSEPFSRPGNAPESVGSKRRRSESPRPDSNEHQSFWLDQVDPKDLDFIKAVVERIKTHGSDFKDMLLERERNNPRFVFMFDQEAASHFVFQSLLDPNYTFPQPPVAQFDDEGYASIYSSDSAEEGERVRAAKRSLGPLGRKRFEALLRAMSGKRVEIARTMEFAMKRAEAADEVADIVCQSLEIEETPIPRKVARLHLVSDILHNSASPMPNVWRYRQVFESRLPTTFAHFATVHQRLLDLVGTVAANVFEQQVDAVLSIWEGWMVFTADFHRTLRELLHGQITLESLSSSAAPEPEPEQESENQPKSAGFKSSFKRITSVPAPAQVEDVSSQLNTAPQSDLDGDAMDDVDGEEMLDGEDIDGEDGGIDGEDIDGEEVDGEPIAADDLDGEAIDP</sequence>
<dbReference type="InterPro" id="IPR035967">
    <property type="entry name" value="SWAP/Surp_sf"/>
</dbReference>
<dbReference type="GeneID" id="95988776"/>
<proteinExistence type="predicted"/>
<dbReference type="Gene3D" id="1.25.40.90">
    <property type="match status" value="1"/>
</dbReference>
<feature type="region of interest" description="Disordered" evidence="3">
    <location>
        <begin position="294"/>
        <end position="329"/>
    </location>
</feature>
<evidence type="ECO:0000313" key="7">
    <source>
        <dbReference type="EMBL" id="KAL1406050.1"/>
    </source>
</evidence>
<dbReference type="PROSITE" id="PS50128">
    <property type="entry name" value="SURP"/>
    <property type="match status" value="1"/>
</dbReference>
<feature type="compositionally biased region" description="Basic and acidic residues" evidence="3">
    <location>
        <begin position="316"/>
        <end position="325"/>
    </location>
</feature>
<dbReference type="Proteomes" id="UP001565368">
    <property type="component" value="Unassembled WGS sequence"/>
</dbReference>
<dbReference type="SMART" id="SM00582">
    <property type="entry name" value="RPR"/>
    <property type="match status" value="1"/>
</dbReference>
<feature type="domain" description="SURP motif" evidence="5">
    <location>
        <begin position="341"/>
        <end position="384"/>
    </location>
</feature>
<dbReference type="PANTHER" id="PTHR23140">
    <property type="entry name" value="RNA PROCESSING PROTEIN LD23810P"/>
    <property type="match status" value="1"/>
</dbReference>
<evidence type="ECO:0000256" key="3">
    <source>
        <dbReference type="SAM" id="MobiDB-lite"/>
    </source>
</evidence>
<feature type="compositionally biased region" description="Acidic residues" evidence="3">
    <location>
        <begin position="636"/>
        <end position="689"/>
    </location>
</feature>
<dbReference type="Gene3D" id="3.30.70.330">
    <property type="match status" value="1"/>
</dbReference>
<reference evidence="7 8" key="1">
    <citation type="submission" date="2023-08" db="EMBL/GenBank/DDBJ databases">
        <title>Annotated Genome Sequence of Vanrija albida AlHP1.</title>
        <authorList>
            <person name="Herzog R."/>
        </authorList>
    </citation>
    <scope>NUCLEOTIDE SEQUENCE [LARGE SCALE GENOMIC DNA]</scope>
    <source>
        <strain evidence="7 8">AlHP1</strain>
    </source>
</reference>
<accession>A0ABR3PUB9</accession>
<dbReference type="SMART" id="SM00360">
    <property type="entry name" value="RRM"/>
    <property type="match status" value="1"/>
</dbReference>
<feature type="domain" description="RRM" evidence="4">
    <location>
        <begin position="192"/>
        <end position="280"/>
    </location>
</feature>
<feature type="region of interest" description="Disordered" evidence="3">
    <location>
        <begin position="1"/>
        <end position="140"/>
    </location>
</feature>
<dbReference type="Pfam" id="PF04818">
    <property type="entry name" value="CID"/>
    <property type="match status" value="1"/>
</dbReference>
<dbReference type="InterPro" id="IPR051485">
    <property type="entry name" value="SR-CTD_assoc_factor"/>
</dbReference>